<name>A0ACB8AQN1_9AGAM</name>
<keyword evidence="2" id="KW-1185">Reference proteome</keyword>
<evidence type="ECO:0000313" key="2">
    <source>
        <dbReference type="Proteomes" id="UP000790377"/>
    </source>
</evidence>
<dbReference type="EMBL" id="MU267602">
    <property type="protein sequence ID" value="KAH7915244.1"/>
    <property type="molecule type" value="Genomic_DNA"/>
</dbReference>
<evidence type="ECO:0000313" key="1">
    <source>
        <dbReference type="EMBL" id="KAH7915244.1"/>
    </source>
</evidence>
<organism evidence="1 2">
    <name type="scientific">Hygrophoropsis aurantiaca</name>
    <dbReference type="NCBI Taxonomy" id="72124"/>
    <lineage>
        <taxon>Eukaryota</taxon>
        <taxon>Fungi</taxon>
        <taxon>Dikarya</taxon>
        <taxon>Basidiomycota</taxon>
        <taxon>Agaricomycotina</taxon>
        <taxon>Agaricomycetes</taxon>
        <taxon>Agaricomycetidae</taxon>
        <taxon>Boletales</taxon>
        <taxon>Coniophorineae</taxon>
        <taxon>Hygrophoropsidaceae</taxon>
        <taxon>Hygrophoropsis</taxon>
    </lineage>
</organism>
<reference evidence="1" key="1">
    <citation type="journal article" date="2021" name="New Phytol.">
        <title>Evolutionary innovations through gain and loss of genes in the ectomycorrhizal Boletales.</title>
        <authorList>
            <person name="Wu G."/>
            <person name="Miyauchi S."/>
            <person name="Morin E."/>
            <person name="Kuo A."/>
            <person name="Drula E."/>
            <person name="Varga T."/>
            <person name="Kohler A."/>
            <person name="Feng B."/>
            <person name="Cao Y."/>
            <person name="Lipzen A."/>
            <person name="Daum C."/>
            <person name="Hundley H."/>
            <person name="Pangilinan J."/>
            <person name="Johnson J."/>
            <person name="Barry K."/>
            <person name="LaButti K."/>
            <person name="Ng V."/>
            <person name="Ahrendt S."/>
            <person name="Min B."/>
            <person name="Choi I.G."/>
            <person name="Park H."/>
            <person name="Plett J.M."/>
            <person name="Magnuson J."/>
            <person name="Spatafora J.W."/>
            <person name="Nagy L.G."/>
            <person name="Henrissat B."/>
            <person name="Grigoriev I.V."/>
            <person name="Yang Z.L."/>
            <person name="Xu J."/>
            <person name="Martin F.M."/>
        </authorList>
    </citation>
    <scope>NUCLEOTIDE SEQUENCE</scope>
    <source>
        <strain evidence="1">ATCC 28755</strain>
    </source>
</reference>
<dbReference type="Proteomes" id="UP000790377">
    <property type="component" value="Unassembled WGS sequence"/>
</dbReference>
<comment type="caution">
    <text evidence="1">The sequence shown here is derived from an EMBL/GenBank/DDBJ whole genome shotgun (WGS) entry which is preliminary data.</text>
</comment>
<feature type="non-terminal residue" evidence="1">
    <location>
        <position position="400"/>
    </location>
</feature>
<protein>
    <submittedName>
        <fullName evidence="1">Uncharacterized protein</fullName>
    </submittedName>
</protein>
<proteinExistence type="predicted"/>
<feature type="non-terminal residue" evidence="1">
    <location>
        <position position="1"/>
    </location>
</feature>
<sequence>RSQTISDNLGDRSGQPRTPGPSGLGTKQVPGTAGTSGTSRERGVQDGDFTPADRPIFENPCIDVIDKFKRGSINFSDSVTSITRIVVKSNLPDEDHEAEAISKFIKLLEKYQSELQPVHGAGHRESPHPASDDAPGSRNGDPDNQSRDHDRGESKDSDSSGSDSSNFTFHSLSKSLKRANYFLENWSADPKGVLSLLTNTPCCPEIPRSELKKIITGRPINLDALFSGFYSTQTDDKVKQTFGDFELSFGHTKVSKTIKTSAEWTTAWGLAQEAYTFVFPHRATEFARYGTFINQKFSQYLPHRHYQVIEFDKSIRKRIGSSRRFEFTDFRHFDDLVASHFHPGGSHHQPDPNEGTSSKKQKPLAERISSSRKDFCRKYNLGTCTRSAEVCKYGHFCAIC</sequence>
<accession>A0ACB8AQN1</accession>
<gene>
    <name evidence="1" type="ORF">BJ138DRAFT_1193759</name>
</gene>